<evidence type="ECO:0000313" key="1">
    <source>
        <dbReference type="EMBL" id="KAF9417913.1"/>
    </source>
</evidence>
<proteinExistence type="predicted"/>
<accession>A0A835GKP5</accession>
<keyword evidence="2" id="KW-1185">Reference proteome</keyword>
<reference evidence="1" key="1">
    <citation type="submission" date="2020-08" db="EMBL/GenBank/DDBJ databases">
        <title>Spodoptera exigua strain:BAW_Kor-Di-RS1 Genome sequencing and assembly.</title>
        <authorList>
            <person name="Kim J."/>
            <person name="Nam H.Y."/>
            <person name="Kwon M."/>
            <person name="Choi J.H."/>
            <person name="Cho S.R."/>
            <person name="Kim G.-H."/>
        </authorList>
    </citation>
    <scope>NUCLEOTIDE SEQUENCE</scope>
    <source>
        <strain evidence="1">BAW_Kor-Di-RS1</strain>
        <tissue evidence="1">Whole-body</tissue>
    </source>
</reference>
<dbReference type="EMBL" id="JACKWZ010000063">
    <property type="protein sequence ID" value="KAF9417913.1"/>
    <property type="molecule type" value="Genomic_DNA"/>
</dbReference>
<gene>
    <name evidence="1" type="ORF">HW555_005058</name>
</gene>
<dbReference type="Proteomes" id="UP000648187">
    <property type="component" value="Unassembled WGS sequence"/>
</dbReference>
<protein>
    <submittedName>
        <fullName evidence="1">Uncharacterized protein</fullName>
    </submittedName>
</protein>
<comment type="caution">
    <text evidence="1">The sequence shown here is derived from an EMBL/GenBank/DDBJ whole genome shotgun (WGS) entry which is preliminary data.</text>
</comment>
<organism evidence="1 2">
    <name type="scientific">Spodoptera exigua</name>
    <name type="common">Beet armyworm</name>
    <name type="synonym">Noctua fulgens</name>
    <dbReference type="NCBI Taxonomy" id="7107"/>
    <lineage>
        <taxon>Eukaryota</taxon>
        <taxon>Metazoa</taxon>
        <taxon>Ecdysozoa</taxon>
        <taxon>Arthropoda</taxon>
        <taxon>Hexapoda</taxon>
        <taxon>Insecta</taxon>
        <taxon>Pterygota</taxon>
        <taxon>Neoptera</taxon>
        <taxon>Endopterygota</taxon>
        <taxon>Lepidoptera</taxon>
        <taxon>Glossata</taxon>
        <taxon>Ditrysia</taxon>
        <taxon>Noctuoidea</taxon>
        <taxon>Noctuidae</taxon>
        <taxon>Amphipyrinae</taxon>
        <taxon>Spodoptera</taxon>
    </lineage>
</organism>
<evidence type="ECO:0000313" key="2">
    <source>
        <dbReference type="Proteomes" id="UP000648187"/>
    </source>
</evidence>
<dbReference type="AlphaFoldDB" id="A0A835GKP5"/>
<sequence length="445" mass="49938">MNVAPLFTLYLLCSLKTFVHQHHTYTNFRISLYEGFVPVSTWSIIIKRILTMSIALRPVTLSSKVVRGTQNSLAAAEAVAPRETASMAFSMASSEYFFSLMMIYCDKKRFKVYRIFMIYGGENEWALEDGIKNKGVCYISHILCRIYLSNHVSYRVGVPVCMQANDLNRHWQFQVEALRQQVFGDFVSAYKMLVKTDRYIWRLICERDGPAAKGLAEACSPSSEESSSESEGCSFLTNNHLYGVFLQDPSPVALLIIFLALPDSWESSLAIGQNHEQNLQDYQNCSLNFGRSPFEYLYSIFHGFLRSLMGTGSGDSLKRYPGCQHLPCPPKDTNLHPAAPTYLTASSPGSQPYLLTFFFLLLRFSLYVCGYCKIVNYGTGVSSSQLPEPSAATDRTLHDDRDPEAIELGPFVLRKDVADPFAAFCAPTSVATSANLRMHSLHDMC</sequence>
<name>A0A835GKP5_SPOEX</name>